<protein>
    <submittedName>
        <fullName evidence="4">ATP-dependent DNA helicase PIF1</fullName>
    </submittedName>
</protein>
<keyword evidence="4" id="KW-0547">Nucleotide-binding</keyword>
<dbReference type="OrthoDB" id="5210233at2759"/>
<gene>
    <name evidence="4" type="ORF">HRG_03322</name>
</gene>
<dbReference type="GO" id="GO:0004386">
    <property type="term" value="F:helicase activity"/>
    <property type="evidence" value="ECO:0007669"/>
    <property type="project" value="UniProtKB-KW"/>
</dbReference>
<feature type="region of interest" description="Disordered" evidence="1">
    <location>
        <begin position="285"/>
        <end position="319"/>
    </location>
</feature>
<keyword evidence="4" id="KW-0347">Helicase</keyword>
<evidence type="ECO:0000256" key="1">
    <source>
        <dbReference type="SAM" id="MobiDB-lite"/>
    </source>
</evidence>
<dbReference type="InterPro" id="IPR046700">
    <property type="entry name" value="DUF6570"/>
</dbReference>
<evidence type="ECO:0000313" key="5">
    <source>
        <dbReference type="Proteomes" id="UP000824596"/>
    </source>
</evidence>
<accession>A0A9P8N3I6</accession>
<sequence>MEQEIRSHPDGCHHVHHARQRERGSASPTETSPQQNVVDAAVRGRGERCMLCYRKSTRKELRETAWDRWLSSPIPKGGSSPFACRGCFREGEPVPLCAECSRHLARGVLSPAALLHGRLGCEHVFPDELKGLTPVEEKLIALNSCYGFVTRYNVSGGQKQTLTYPKHVKGHITVFPNNVQELATNVLPHPLVRVMDEIHVSWQGRALIWLKRNNPHYAGIEIDAAEMESWGDSADGVPPLVYGRLERNEASAWEKTRTAHVVPPTERAMDDEGAVEIEEILSLLNQGGSTTIREDDEPESNEVDEARGQSGGEPNQDAKTINEVTSSGIFALDGPPDVADVDKLRFACDVVREGAGDGGTGPRTWVQTSARGQLGHADGSEPHIRIRRGDEFADSFEASFFAKTFPTLLPFGVGGPRPVEEATVQLGRGTANTREAEEAGTRDLLSSRNMSLRTWADTVLRRHGGRFATHHIFAFLVFNMGVRSRNRRVSMLSVTRKNFRKVERIVRSLTADGLAAARAELESTGKTTDDAVKELLRSLSFSDWQRTARATEAAEEFLRSLDKSFKRVRLSVSDPMSSAIFFHREMTLFFEHYVNMGGESVFGRISQYYGAVETNERGSLHVHGLLWLDGNTRLSSMLADSDGEEQAAYRERIVRYVDSVFSEDLDQEGFCAVQAERSATSDISSLLDSAEQFSASFEEEANFCAGATQIHTHSPTCVKYSLGNKGRKGDLCRFKAPWKLVEETAFSSDGVLRIRRTHPMVNRWNKAIAVAPPQP</sequence>
<feature type="compositionally biased region" description="Acidic residues" evidence="1">
    <location>
        <begin position="294"/>
        <end position="303"/>
    </location>
</feature>
<dbReference type="Pfam" id="PF14214">
    <property type="entry name" value="Helitron_like_N"/>
    <property type="match status" value="1"/>
</dbReference>
<feature type="compositionally biased region" description="Polar residues" evidence="1">
    <location>
        <begin position="26"/>
        <end position="36"/>
    </location>
</feature>
<name>A0A9P8N3I6_9HYPO</name>
<proteinExistence type="predicted"/>
<dbReference type="AlphaFoldDB" id="A0A9P8N3I6"/>
<dbReference type="Pfam" id="PF20209">
    <property type="entry name" value="DUF6570"/>
    <property type="match status" value="1"/>
</dbReference>
<keyword evidence="4" id="KW-0067">ATP-binding</keyword>
<evidence type="ECO:0000259" key="3">
    <source>
        <dbReference type="Pfam" id="PF20209"/>
    </source>
</evidence>
<evidence type="ECO:0000313" key="4">
    <source>
        <dbReference type="EMBL" id="KAH0965306.1"/>
    </source>
</evidence>
<feature type="region of interest" description="Disordered" evidence="1">
    <location>
        <begin position="1"/>
        <end position="36"/>
    </location>
</feature>
<feature type="domain" description="DUF6570" evidence="3">
    <location>
        <begin position="125"/>
        <end position="227"/>
    </location>
</feature>
<dbReference type="RefSeq" id="XP_044722819.1">
    <property type="nucleotide sequence ID" value="XM_044861793.1"/>
</dbReference>
<dbReference type="EMBL" id="JAIZPD010000003">
    <property type="protein sequence ID" value="KAH0965306.1"/>
    <property type="molecule type" value="Genomic_DNA"/>
</dbReference>
<dbReference type="InterPro" id="IPR025476">
    <property type="entry name" value="Helitron_helicase-like"/>
</dbReference>
<evidence type="ECO:0000259" key="2">
    <source>
        <dbReference type="Pfam" id="PF14214"/>
    </source>
</evidence>
<comment type="caution">
    <text evidence="4">The sequence shown here is derived from an EMBL/GenBank/DDBJ whole genome shotgun (WGS) entry which is preliminary data.</text>
</comment>
<dbReference type="GeneID" id="68352451"/>
<dbReference type="Proteomes" id="UP000824596">
    <property type="component" value="Unassembled WGS sequence"/>
</dbReference>
<organism evidence="4 5">
    <name type="scientific">Hirsutella rhossiliensis</name>
    <dbReference type="NCBI Taxonomy" id="111463"/>
    <lineage>
        <taxon>Eukaryota</taxon>
        <taxon>Fungi</taxon>
        <taxon>Dikarya</taxon>
        <taxon>Ascomycota</taxon>
        <taxon>Pezizomycotina</taxon>
        <taxon>Sordariomycetes</taxon>
        <taxon>Hypocreomycetidae</taxon>
        <taxon>Hypocreales</taxon>
        <taxon>Ophiocordycipitaceae</taxon>
        <taxon>Hirsutella</taxon>
    </lineage>
</organism>
<keyword evidence="4" id="KW-0378">Hydrolase</keyword>
<feature type="compositionally biased region" description="Basic and acidic residues" evidence="1">
    <location>
        <begin position="1"/>
        <end position="13"/>
    </location>
</feature>
<keyword evidence="5" id="KW-1185">Reference proteome</keyword>
<feature type="domain" description="Helitron helicase-like" evidence="2">
    <location>
        <begin position="550"/>
        <end position="626"/>
    </location>
</feature>
<reference evidence="4" key="1">
    <citation type="submission" date="2021-09" db="EMBL/GenBank/DDBJ databases">
        <title>A high-quality genome of the endoparasitic fungus Hirsutella rhossiliensis with a comparison of Hirsutella genomes reveals transposable elements contributing to genome size variation.</title>
        <authorList>
            <person name="Lin R."/>
            <person name="Jiao Y."/>
            <person name="Sun X."/>
            <person name="Ling J."/>
            <person name="Xie B."/>
            <person name="Cheng X."/>
        </authorList>
    </citation>
    <scope>NUCLEOTIDE SEQUENCE</scope>
    <source>
        <strain evidence="4">HR02</strain>
    </source>
</reference>